<comment type="caution">
    <text evidence="1">The sequence shown here is derived from an EMBL/GenBank/DDBJ whole genome shotgun (WGS) entry which is preliminary data.</text>
</comment>
<name>A0ABW3BI84_9ACTN</name>
<proteinExistence type="predicted"/>
<protein>
    <submittedName>
        <fullName evidence="1">Uncharacterized protein</fullName>
    </submittedName>
</protein>
<evidence type="ECO:0000313" key="1">
    <source>
        <dbReference type="EMBL" id="MFD0802745.1"/>
    </source>
</evidence>
<feature type="non-terminal residue" evidence="1">
    <location>
        <position position="275"/>
    </location>
</feature>
<dbReference type="Proteomes" id="UP001596956">
    <property type="component" value="Unassembled WGS sequence"/>
</dbReference>
<evidence type="ECO:0000313" key="2">
    <source>
        <dbReference type="Proteomes" id="UP001596956"/>
    </source>
</evidence>
<sequence>MVDDECSACGDTSGRWGGTGPLAPLTWPVERRVLAMVQSWQGGDRLADIVPPVIEADPAVQLVYTAVENESQFAASGADYVRRLDGAVLPWERARAYRYDLAIAAHTGELDQVRAPALVVPHGVGMSKLVPRRPGYGPPARRPVGGAVAGALVRYGRVAPAVIGLAHERQRAVVTREAPEAARACRVVGDPCYDRILASAPLRSAYRRALGVGEHQRLVVLSSTWGRTGLAGRYPELLTRLPAELGDDHVAAAVLHPAVWSTHGRRQVAAWLAEA</sequence>
<dbReference type="EMBL" id="JBHTHR010000581">
    <property type="protein sequence ID" value="MFD0802745.1"/>
    <property type="molecule type" value="Genomic_DNA"/>
</dbReference>
<reference evidence="2" key="1">
    <citation type="journal article" date="2019" name="Int. J. Syst. Evol. Microbiol.">
        <title>The Global Catalogue of Microorganisms (GCM) 10K type strain sequencing project: providing services to taxonomists for standard genome sequencing and annotation.</title>
        <authorList>
            <consortium name="The Broad Institute Genomics Platform"/>
            <consortium name="The Broad Institute Genome Sequencing Center for Infectious Disease"/>
            <person name="Wu L."/>
            <person name="Ma J."/>
        </authorList>
    </citation>
    <scope>NUCLEOTIDE SEQUENCE [LARGE SCALE GENOMIC DNA]</scope>
    <source>
        <strain evidence="2">CCUG 63369</strain>
    </source>
</reference>
<gene>
    <name evidence="1" type="ORF">ACFQZU_15650</name>
</gene>
<accession>A0ABW3BI84</accession>
<keyword evidence="2" id="KW-1185">Reference proteome</keyword>
<organism evidence="1 2">
    <name type="scientific">Streptomonospora algeriensis</name>
    <dbReference type="NCBI Taxonomy" id="995084"/>
    <lineage>
        <taxon>Bacteria</taxon>
        <taxon>Bacillati</taxon>
        <taxon>Actinomycetota</taxon>
        <taxon>Actinomycetes</taxon>
        <taxon>Streptosporangiales</taxon>
        <taxon>Nocardiopsidaceae</taxon>
        <taxon>Streptomonospora</taxon>
    </lineage>
</organism>